<evidence type="ECO:0000313" key="2">
    <source>
        <dbReference type="Proteomes" id="UP000433471"/>
    </source>
</evidence>
<accession>A0A6B9J5B8</accession>
<gene>
    <name evidence="1" type="ORF">Kuja_0040</name>
</gene>
<dbReference type="Proteomes" id="UP000433471">
    <property type="component" value="Segment"/>
</dbReference>
<proteinExistence type="predicted"/>
<evidence type="ECO:0000313" key="1">
    <source>
        <dbReference type="EMBL" id="QGZ15995.1"/>
    </source>
</evidence>
<protein>
    <submittedName>
        <fullName evidence="1">Uncharacterized protein</fullName>
    </submittedName>
</protein>
<keyword evidence="2" id="KW-1185">Reference proteome</keyword>
<name>A0A6B9J5B8_9CAUD</name>
<organism evidence="1 2">
    <name type="scientific">Vibrio phage vB_VchM_Kuja</name>
    <dbReference type="NCBI Taxonomy" id="2686437"/>
    <lineage>
        <taxon>Viruses</taxon>
        <taxon>Duplodnaviria</taxon>
        <taxon>Heunggongvirae</taxon>
        <taxon>Uroviricota</taxon>
        <taxon>Caudoviricetes</taxon>
        <taxon>Pantevenvirales</taxon>
        <taxon>Ackermannviridae</taxon>
        <taxon>Kujavirus</taxon>
        <taxon>Kujavirus kuja</taxon>
    </lineage>
</organism>
<sequence length="249" mass="27868">MKDVRMAEASISLEELENFFRLIPNVLLNDAILQTWQEGSEDQLISAKALSEILKQLSQRTEGNGLVGQINDAPNCNVLTDELLQKLENFSLRFVGVVADVIQRNNIDVSNYVGNEVILLLVNEYGNSTIQYYDKAITSWRDFYPEEAAERTIDVETPQNALLRTFPMGKYRMIRVNLLGKTADKVQSSVVTISYTPGNSIANIGVEFEHLPQGRIFTVRANATSPNIEVRAETTQSNTSIRVKLLSAI</sequence>
<dbReference type="EMBL" id="MN718199">
    <property type="protein sequence ID" value="QGZ15995.1"/>
    <property type="molecule type" value="Genomic_DNA"/>
</dbReference>
<reference evidence="1 2" key="1">
    <citation type="submission" date="2019-11" db="EMBL/GenBank/DDBJ databases">
        <title>Characterization of a novel member of the family Ackermannviridae.</title>
        <authorList>
            <person name="Maina A.N."/>
            <person name="Mwaura F.B."/>
            <person name="Jumba M."/>
        </authorList>
    </citation>
    <scope>NUCLEOTIDE SEQUENCE [LARGE SCALE GENOMIC DNA]</scope>
</reference>